<sequence length="130" mass="14281">MSTLISSHPRHDPLLNLWCMCLHHEVDAGLGALLDASEASLEHFLCQIVVTPAGMVGRHEDEGIMLVPGREVGVGFGLHRTEITRHEVNNPRYPVLALYFIVLVGTLDTELGGNIFGRLRTTVGEENLDT</sequence>
<gene>
    <name evidence="1" type="ORF">RRF57_010703</name>
</gene>
<dbReference type="EMBL" id="JAWHQM010000047">
    <property type="protein sequence ID" value="KAK5634991.1"/>
    <property type="molecule type" value="Genomic_DNA"/>
</dbReference>
<evidence type="ECO:0000313" key="2">
    <source>
        <dbReference type="Proteomes" id="UP001305414"/>
    </source>
</evidence>
<dbReference type="Proteomes" id="UP001305414">
    <property type="component" value="Unassembled WGS sequence"/>
</dbReference>
<proteinExistence type="predicted"/>
<accession>A0AAN7UYI5</accession>
<reference evidence="1 2" key="1">
    <citation type="submission" date="2023-10" db="EMBL/GenBank/DDBJ databases">
        <title>Draft genome sequence of Xylaria bambusicola isolate GMP-LS, the root and basal stem rot pathogen of sugarcane in Indonesia.</title>
        <authorList>
            <person name="Selvaraj P."/>
            <person name="Muralishankar V."/>
            <person name="Muruganantham S."/>
            <person name="Sp S."/>
            <person name="Haryani S."/>
            <person name="Lau K.J.X."/>
            <person name="Naqvi N.I."/>
        </authorList>
    </citation>
    <scope>NUCLEOTIDE SEQUENCE [LARGE SCALE GENOMIC DNA]</scope>
    <source>
        <strain evidence="1">GMP-LS</strain>
    </source>
</reference>
<protein>
    <submittedName>
        <fullName evidence="1">Uncharacterized protein</fullName>
    </submittedName>
</protein>
<name>A0AAN7UYI5_9PEZI</name>
<keyword evidence="2" id="KW-1185">Reference proteome</keyword>
<evidence type="ECO:0000313" key="1">
    <source>
        <dbReference type="EMBL" id="KAK5634991.1"/>
    </source>
</evidence>
<comment type="caution">
    <text evidence="1">The sequence shown here is derived from an EMBL/GenBank/DDBJ whole genome shotgun (WGS) entry which is preliminary data.</text>
</comment>
<dbReference type="AlphaFoldDB" id="A0AAN7UYI5"/>
<organism evidence="1 2">
    <name type="scientific">Xylaria bambusicola</name>
    <dbReference type="NCBI Taxonomy" id="326684"/>
    <lineage>
        <taxon>Eukaryota</taxon>
        <taxon>Fungi</taxon>
        <taxon>Dikarya</taxon>
        <taxon>Ascomycota</taxon>
        <taxon>Pezizomycotina</taxon>
        <taxon>Sordariomycetes</taxon>
        <taxon>Xylariomycetidae</taxon>
        <taxon>Xylariales</taxon>
        <taxon>Xylariaceae</taxon>
        <taxon>Xylaria</taxon>
    </lineage>
</organism>